<name>A0A1J5TJU2_9ARCH</name>
<protein>
    <recommendedName>
        <fullName evidence="3">Sulfatase N-terminal domain-containing protein</fullName>
    </recommendedName>
</protein>
<dbReference type="PANTHER" id="PTHR10151">
    <property type="entry name" value="ECTONUCLEOTIDE PYROPHOSPHATASE/PHOSPHODIESTERASE"/>
    <property type="match status" value="1"/>
</dbReference>
<evidence type="ECO:0000313" key="1">
    <source>
        <dbReference type="EMBL" id="OIR16557.1"/>
    </source>
</evidence>
<proteinExistence type="predicted"/>
<organism evidence="1 2">
    <name type="scientific">Marine Group III euryarchaeote CG-Bathy1</name>
    <dbReference type="NCBI Taxonomy" id="1889001"/>
    <lineage>
        <taxon>Archaea</taxon>
        <taxon>Methanobacteriati</taxon>
        <taxon>Thermoplasmatota</taxon>
        <taxon>Thermoplasmata</taxon>
        <taxon>Candidatus Thermoprofundales</taxon>
    </lineage>
</organism>
<dbReference type="GO" id="GO:0016787">
    <property type="term" value="F:hydrolase activity"/>
    <property type="evidence" value="ECO:0007669"/>
    <property type="project" value="UniProtKB-ARBA"/>
</dbReference>
<dbReference type="PANTHER" id="PTHR10151:SF120">
    <property type="entry name" value="BIS(5'-ADENOSYL)-TRIPHOSPHATASE"/>
    <property type="match status" value="1"/>
</dbReference>
<dbReference type="Proteomes" id="UP000183815">
    <property type="component" value="Unassembled WGS sequence"/>
</dbReference>
<dbReference type="SUPFAM" id="SSF53649">
    <property type="entry name" value="Alkaline phosphatase-like"/>
    <property type="match status" value="1"/>
</dbReference>
<accession>A0A1J5TJU2</accession>
<evidence type="ECO:0008006" key="3">
    <source>
        <dbReference type="Google" id="ProtNLM"/>
    </source>
</evidence>
<dbReference type="InterPro" id="IPR002591">
    <property type="entry name" value="Phosphodiest/P_Trfase"/>
</dbReference>
<dbReference type="EMBL" id="MIYU01000012">
    <property type="protein sequence ID" value="OIR16557.1"/>
    <property type="molecule type" value="Genomic_DNA"/>
</dbReference>
<dbReference type="Pfam" id="PF01663">
    <property type="entry name" value="Phosphodiest"/>
    <property type="match status" value="1"/>
</dbReference>
<sequence>MDERILAVAVGLFLLGNGTGFLANDLIADDRINDDEIIDESSPDILGCMYRESINFNKNATVDDGSCEYLLPPQSIPGCMYEEAPNFDQNASIDDGSCEYPPDVVVGCMDSEALNYNETVNVDNNTCRYPEPHVLMIMVDGWRPDSIAAADTPTIDMLMQNSAYSMKARVDDTTISGSGHSSYLTGVWRDKHNIHNNNFSNSNYEEYPHWFHHLKSANLGKHTAAYHNWWPMADKVFESCAGCVNKLFYGNDTEISEELANDLAVKQMDAATLFLDDPDAAGHGYGFSTSVDEYVEAVNMTDERIGIVMDAIFARTNYAEEDWIVIISTDHAGTGYGHGHNIPEHREVPLIIWGAETSGPIWPNPAIVDIVPTALNHLGIEIEPEWELDGRVVGLASTGAPDAGLGVNLIFNGDAEYERGYAPSGQDVSIPGWTDDGSFTIWTYGTPTYLLIDSPGPEDRGDNYFGGGANGDASIYQEINLSAIQTDIGGGNLTYSLSAFLGGYSSQDDRMEIIIEFFDSEGTVVHTGIMGPVYAEDRDNVTGIFLYQQWDSVPSSSAYVKITMNAYLDSGYCDAYADNLSLTIS</sequence>
<comment type="caution">
    <text evidence="1">The sequence shown here is derived from an EMBL/GenBank/DDBJ whole genome shotgun (WGS) entry which is preliminary data.</text>
</comment>
<evidence type="ECO:0000313" key="2">
    <source>
        <dbReference type="Proteomes" id="UP000183815"/>
    </source>
</evidence>
<dbReference type="InterPro" id="IPR017850">
    <property type="entry name" value="Alkaline_phosphatase_core_sf"/>
</dbReference>
<dbReference type="Gene3D" id="3.40.720.10">
    <property type="entry name" value="Alkaline Phosphatase, subunit A"/>
    <property type="match status" value="2"/>
</dbReference>
<dbReference type="AlphaFoldDB" id="A0A1J5TJU2"/>
<reference evidence="1 2" key="1">
    <citation type="submission" date="2016-08" db="EMBL/GenBank/DDBJ databases">
        <title>New Insights into Marine Group III Euryarchaeota, from dark to light.</title>
        <authorList>
            <person name="Haro-Moreno J.M."/>
            <person name="Rodriguez-Valera F."/>
            <person name="Lopez-Garcia P."/>
            <person name="Moreira D."/>
            <person name="Martin-Cuadrado A.B."/>
        </authorList>
    </citation>
    <scope>NUCLEOTIDE SEQUENCE [LARGE SCALE GENOMIC DNA]</scope>
    <source>
        <strain evidence="1">CG-Bathy1</strain>
    </source>
</reference>
<gene>
    <name evidence="1" type="ORF">BEU04_01040</name>
</gene>